<dbReference type="Gene3D" id="3.40.190.10">
    <property type="entry name" value="Periplasmic binding protein-like II"/>
    <property type="match status" value="2"/>
</dbReference>
<evidence type="ECO:0000256" key="2">
    <source>
        <dbReference type="ARBA" id="ARBA00004193"/>
    </source>
</evidence>
<dbReference type="STRING" id="872970.SAMN04488134_11331"/>
<dbReference type="EMBL" id="FODJ01000013">
    <property type="protein sequence ID" value="SEO79532.1"/>
    <property type="molecule type" value="Genomic_DNA"/>
</dbReference>
<evidence type="ECO:0000256" key="6">
    <source>
        <dbReference type="ARBA" id="ARBA00022729"/>
    </source>
</evidence>
<dbReference type="RefSeq" id="WP_091499852.1">
    <property type="nucleotide sequence ID" value="NZ_FODJ01000013.1"/>
</dbReference>
<keyword evidence="6" id="KW-0732">Signal</keyword>
<evidence type="ECO:0000256" key="3">
    <source>
        <dbReference type="ARBA" id="ARBA00008725"/>
    </source>
</evidence>
<dbReference type="SUPFAM" id="SSF53850">
    <property type="entry name" value="Periplasmic binding protein-like II"/>
    <property type="match status" value="1"/>
</dbReference>
<evidence type="ECO:0000256" key="4">
    <source>
        <dbReference type="ARBA" id="ARBA00011529"/>
    </source>
</evidence>
<feature type="transmembrane region" description="Helical" evidence="9">
    <location>
        <begin position="68"/>
        <end position="89"/>
    </location>
</feature>
<name>A0A1H8SLH3_9BACI</name>
<keyword evidence="5" id="KW-0592">Phosphate transport</keyword>
<keyword evidence="9" id="KW-0812">Transmembrane</keyword>
<evidence type="ECO:0000256" key="8">
    <source>
        <dbReference type="ARBA" id="ARBA00023288"/>
    </source>
</evidence>
<dbReference type="GO" id="GO:0006817">
    <property type="term" value="P:phosphate ion transport"/>
    <property type="evidence" value="ECO:0007669"/>
    <property type="project" value="UniProtKB-KW"/>
</dbReference>
<evidence type="ECO:0000256" key="1">
    <source>
        <dbReference type="ARBA" id="ARBA00002841"/>
    </source>
</evidence>
<sequence length="388" mass="42868">MNNFQRFTVIFSAAILIGFVAFVASLVTLFMGGHPRIPVLIAATAIMVWLIIVIDVYDIFSKSVRTKLKLICGGLWLVVVIGFSGFLIYQNSLATLDGEEPEMWRYTPFDNDGTLASLDQPATLQLTDDLPRLDGATGLYPLYAAFAQATYPEGSYESYDSEVMLTTTPEAYQNLLDGAVDVIFAAGPSKNQLQLAETKGLSFNLTPIGREAFVFFVNKRNPIDELSIKDIKGIYSGDITNWSELGGRSTRIRAFQRPEDSGSQTALQNLMDNTPIMEAPSEDIIDGMGGILNQTANYRNYRNAIGYSFRFFAMDMIADNDIKFLTIDAAYPSIEAIQDGTYPLSSEFYAITVDDTNENVQALIDWILSEQGQQLVAETGFVPLSDPN</sequence>
<feature type="domain" description="PBP" evidence="10">
    <location>
        <begin position="134"/>
        <end position="370"/>
    </location>
</feature>
<evidence type="ECO:0000256" key="7">
    <source>
        <dbReference type="ARBA" id="ARBA00023139"/>
    </source>
</evidence>
<keyword evidence="7" id="KW-0564">Palmitate</keyword>
<reference evidence="11 12" key="1">
    <citation type="submission" date="2016-10" db="EMBL/GenBank/DDBJ databases">
        <authorList>
            <person name="de Groot N.N."/>
        </authorList>
    </citation>
    <scope>NUCLEOTIDE SEQUENCE [LARGE SCALE GENOMIC DNA]</scope>
    <source>
        <strain evidence="11 12">CGMCC 1.10434</strain>
    </source>
</reference>
<gene>
    <name evidence="11" type="ORF">SAMN04488134_11331</name>
</gene>
<comment type="subcellular location">
    <subcellularLocation>
        <location evidence="2">Cell membrane</location>
        <topology evidence="2">Lipid-anchor</topology>
    </subcellularLocation>
</comment>
<dbReference type="PANTHER" id="PTHR30570:SF1">
    <property type="entry name" value="PHOSPHATE-BINDING PROTEIN PSTS"/>
    <property type="match status" value="1"/>
</dbReference>
<keyword evidence="5" id="KW-0813">Transport</keyword>
<organism evidence="11 12">
    <name type="scientific">Amphibacillus marinus</name>
    <dbReference type="NCBI Taxonomy" id="872970"/>
    <lineage>
        <taxon>Bacteria</taxon>
        <taxon>Bacillati</taxon>
        <taxon>Bacillota</taxon>
        <taxon>Bacilli</taxon>
        <taxon>Bacillales</taxon>
        <taxon>Bacillaceae</taxon>
        <taxon>Amphibacillus</taxon>
    </lineage>
</organism>
<evidence type="ECO:0000313" key="11">
    <source>
        <dbReference type="EMBL" id="SEO79532.1"/>
    </source>
</evidence>
<dbReference type="InterPro" id="IPR024370">
    <property type="entry name" value="PBP_domain"/>
</dbReference>
<comment type="similarity">
    <text evidence="3">Belongs to the PstS family.</text>
</comment>
<keyword evidence="9" id="KW-0472">Membrane</keyword>
<keyword evidence="12" id="KW-1185">Reference proteome</keyword>
<keyword evidence="8" id="KW-0449">Lipoprotein</keyword>
<evidence type="ECO:0000256" key="9">
    <source>
        <dbReference type="SAM" id="Phobius"/>
    </source>
</evidence>
<evidence type="ECO:0000259" key="10">
    <source>
        <dbReference type="Pfam" id="PF12849"/>
    </source>
</evidence>
<dbReference type="GO" id="GO:0005886">
    <property type="term" value="C:plasma membrane"/>
    <property type="evidence" value="ECO:0007669"/>
    <property type="project" value="UniProtKB-SubCell"/>
</dbReference>
<comment type="function">
    <text evidence="1">Part of the ABC transporter complex PstSACB involved in phosphate import.</text>
</comment>
<dbReference type="InterPro" id="IPR050811">
    <property type="entry name" value="Phosphate_ABC_transporter"/>
</dbReference>
<dbReference type="Pfam" id="PF12849">
    <property type="entry name" value="PBP_like_2"/>
    <property type="match status" value="1"/>
</dbReference>
<feature type="transmembrane region" description="Helical" evidence="9">
    <location>
        <begin position="37"/>
        <end position="56"/>
    </location>
</feature>
<dbReference type="PANTHER" id="PTHR30570">
    <property type="entry name" value="PERIPLASMIC PHOSPHATE BINDING COMPONENT OF PHOSPHATE ABC TRANSPORTER"/>
    <property type="match status" value="1"/>
</dbReference>
<accession>A0A1H8SLH3</accession>
<comment type="subunit">
    <text evidence="4">The complex is composed of two ATP-binding proteins (PstB), two transmembrane proteins (PstC and PstA) and a solute-binding protein (PstS).</text>
</comment>
<evidence type="ECO:0000256" key="5">
    <source>
        <dbReference type="ARBA" id="ARBA00022592"/>
    </source>
</evidence>
<dbReference type="AlphaFoldDB" id="A0A1H8SLH3"/>
<keyword evidence="9" id="KW-1133">Transmembrane helix</keyword>
<protein>
    <submittedName>
        <fullName evidence="11">Phosphate transport system substrate-binding protein</fullName>
    </submittedName>
</protein>
<evidence type="ECO:0000313" key="12">
    <source>
        <dbReference type="Proteomes" id="UP000199300"/>
    </source>
</evidence>
<feature type="transmembrane region" description="Helical" evidence="9">
    <location>
        <begin position="7"/>
        <end position="31"/>
    </location>
</feature>
<proteinExistence type="inferred from homology"/>
<dbReference type="OrthoDB" id="9790048at2"/>
<dbReference type="Proteomes" id="UP000199300">
    <property type="component" value="Unassembled WGS sequence"/>
</dbReference>